<dbReference type="Proteomes" id="UP000603352">
    <property type="component" value="Unassembled WGS sequence"/>
</dbReference>
<protein>
    <recommendedName>
        <fullName evidence="2">UPF0301 protein GCM10011505_26770</fullName>
    </recommendedName>
</protein>
<dbReference type="PANTHER" id="PTHR30327:SF1">
    <property type="entry name" value="UPF0301 PROTEIN YQGE"/>
    <property type="match status" value="1"/>
</dbReference>
<sequence length="206" mass="21748">MAGMRADRPMAAAANASFETTDPDGLSGKVLIAMPRLDDPWFSKTVIYLCAHSDDGAMGIVVNRVLDTVDFPELLTQLGLESGPDTAGVKVHFGGPVETGRGFVLHSADYILATSLRVDDAVALTATLDVLKAMIEGHGPDQVLVALGYAGWGPGQLEIEIQSNSWLVVDADSDLLFGPDIDGRWRDAIGRLGVNLLHLSGEGGHA</sequence>
<evidence type="ECO:0000313" key="3">
    <source>
        <dbReference type="EMBL" id="GGB44081.1"/>
    </source>
</evidence>
<evidence type="ECO:0000313" key="4">
    <source>
        <dbReference type="Proteomes" id="UP000603352"/>
    </source>
</evidence>
<dbReference type="Gene3D" id="3.40.1740.10">
    <property type="entry name" value="VC0467-like"/>
    <property type="match status" value="1"/>
</dbReference>
<comment type="similarity">
    <text evidence="1 2">Belongs to the UPF0301 (AlgH) family.</text>
</comment>
<reference evidence="4" key="1">
    <citation type="journal article" date="2019" name="Int. J. Syst. Evol. Microbiol.">
        <title>The Global Catalogue of Microorganisms (GCM) 10K type strain sequencing project: providing services to taxonomists for standard genome sequencing and annotation.</title>
        <authorList>
            <consortium name="The Broad Institute Genomics Platform"/>
            <consortium name="The Broad Institute Genome Sequencing Center for Infectious Disease"/>
            <person name="Wu L."/>
            <person name="Ma J."/>
        </authorList>
    </citation>
    <scope>NUCLEOTIDE SEQUENCE [LARGE SCALE GENOMIC DNA]</scope>
    <source>
        <strain evidence="4">CGMCC 1.10188</strain>
    </source>
</reference>
<comment type="caution">
    <text evidence="3">The sequence shown here is derived from an EMBL/GenBank/DDBJ whole genome shotgun (WGS) entry which is preliminary data.</text>
</comment>
<dbReference type="HAMAP" id="MF_00758">
    <property type="entry name" value="UPF0301"/>
    <property type="match status" value="1"/>
</dbReference>
<evidence type="ECO:0000256" key="2">
    <source>
        <dbReference type="HAMAP-Rule" id="MF_00758"/>
    </source>
</evidence>
<accession>A0ABQ1IJP5</accession>
<dbReference type="Pfam" id="PF02622">
    <property type="entry name" value="DUF179"/>
    <property type="match status" value="1"/>
</dbReference>
<gene>
    <name evidence="3" type="ORF">GCM10011505_26770</name>
</gene>
<dbReference type="NCBIfam" id="NF001268">
    <property type="entry name" value="PRK00228.1-4"/>
    <property type="match status" value="1"/>
</dbReference>
<dbReference type="EMBL" id="BMDZ01000030">
    <property type="protein sequence ID" value="GGB44081.1"/>
    <property type="molecule type" value="Genomic_DNA"/>
</dbReference>
<name>A0ABQ1IJP5_9PROT</name>
<dbReference type="SUPFAM" id="SSF143456">
    <property type="entry name" value="VC0467-like"/>
    <property type="match status" value="1"/>
</dbReference>
<keyword evidence="4" id="KW-1185">Reference proteome</keyword>
<dbReference type="PANTHER" id="PTHR30327">
    <property type="entry name" value="UNCHARACTERIZED PROTEIN YQGE"/>
    <property type="match status" value="1"/>
</dbReference>
<dbReference type="InterPro" id="IPR003774">
    <property type="entry name" value="AlgH-like"/>
</dbReference>
<evidence type="ECO:0000256" key="1">
    <source>
        <dbReference type="ARBA" id="ARBA00009600"/>
    </source>
</evidence>
<organism evidence="3 4">
    <name type="scientific">Tistrella bauzanensis</name>
    <dbReference type="NCBI Taxonomy" id="657419"/>
    <lineage>
        <taxon>Bacteria</taxon>
        <taxon>Pseudomonadati</taxon>
        <taxon>Pseudomonadota</taxon>
        <taxon>Alphaproteobacteria</taxon>
        <taxon>Geminicoccales</taxon>
        <taxon>Geminicoccaceae</taxon>
        <taxon>Tistrella</taxon>
    </lineage>
</organism>
<proteinExistence type="inferred from homology"/>